<dbReference type="EC" id="1.4.3.3" evidence="6"/>
<comment type="caution">
    <text evidence="10">The sequence shown here is derived from an EMBL/GenBank/DDBJ whole genome shotgun (WGS) entry which is preliminary data.</text>
</comment>
<comment type="similarity">
    <text evidence="2">Belongs to the DAMOX/DASOX family.</text>
</comment>
<sequence length="375" mass="41107">MPSVDADLPTPHFTFDADAPGACVAGIRPYRCGSYRLEAEAVSGRFVVHNYGHGGAGITLSWGCAAKVQDLVRARVAASHETEAAVLGSGVMGLTAATLLLDLGLTVTIYADRMFADTTSHKAGGQWALSLVEYHGNESELKDILAKAYNTFKSSIGQNFGVYERPNYASKVSHNLEEVLRIAPGLIPRRKDLPRMPFHGHHNAGHLYQTLLVEPPTFLKRLADDLNTRGVRFVQCKFADQAHLFSTVTQKVIVNCTGYGAKKLWNDPAMHAIRGDLAMLPPQPSLQYLYSQGGYMFPRTDHVVIGGTFECSENEQPDKAECKKLVRAIAMNFGLAPPMAIPENYIQHPRISEWLKQRRLAPADTPCTPPCTPPP</sequence>
<name>A0ABS3QU64_9ACTN</name>
<dbReference type="PANTHER" id="PTHR11530:SF11">
    <property type="entry name" value="D-ASPARTATE OXIDASE"/>
    <property type="match status" value="1"/>
</dbReference>
<accession>A0ABS3QU64</accession>
<dbReference type="Gene3D" id="3.40.50.720">
    <property type="entry name" value="NAD(P)-binding Rossmann-like Domain"/>
    <property type="match status" value="2"/>
</dbReference>
<dbReference type="SUPFAM" id="SSF51971">
    <property type="entry name" value="Nucleotide-binding domain"/>
    <property type="match status" value="1"/>
</dbReference>
<evidence type="ECO:0000256" key="5">
    <source>
        <dbReference type="ARBA" id="ARBA00023002"/>
    </source>
</evidence>
<dbReference type="PANTHER" id="PTHR11530">
    <property type="entry name" value="D-AMINO ACID OXIDASE"/>
    <property type="match status" value="1"/>
</dbReference>
<evidence type="ECO:0000256" key="2">
    <source>
        <dbReference type="ARBA" id="ARBA00006730"/>
    </source>
</evidence>
<keyword evidence="3" id="KW-0285">Flavoprotein</keyword>
<keyword evidence="5" id="KW-0560">Oxidoreductase</keyword>
<keyword evidence="4" id="KW-0274">FAD</keyword>
<comment type="cofactor">
    <cofactor evidence="1">
        <name>FAD</name>
        <dbReference type="ChEBI" id="CHEBI:57692"/>
    </cofactor>
</comment>
<evidence type="ECO:0000256" key="4">
    <source>
        <dbReference type="ARBA" id="ARBA00022827"/>
    </source>
</evidence>
<dbReference type="Proteomes" id="UP000666915">
    <property type="component" value="Unassembled WGS sequence"/>
</dbReference>
<evidence type="ECO:0000256" key="3">
    <source>
        <dbReference type="ARBA" id="ARBA00022630"/>
    </source>
</evidence>
<gene>
    <name evidence="10" type="ORF">J4557_07245</name>
</gene>
<evidence type="ECO:0000256" key="6">
    <source>
        <dbReference type="ARBA" id="ARBA00039101"/>
    </source>
</evidence>
<dbReference type="RefSeq" id="WP_208265651.1">
    <property type="nucleotide sequence ID" value="NZ_BAAAGM010000045.1"/>
</dbReference>
<dbReference type="InterPro" id="IPR006181">
    <property type="entry name" value="D-amino_acid_oxidase_CS"/>
</dbReference>
<evidence type="ECO:0000256" key="8">
    <source>
        <dbReference type="ARBA" id="ARBA00049547"/>
    </source>
</evidence>
<evidence type="ECO:0000259" key="9">
    <source>
        <dbReference type="Pfam" id="PF01266"/>
    </source>
</evidence>
<keyword evidence="11" id="KW-1185">Reference proteome</keyword>
<evidence type="ECO:0000256" key="1">
    <source>
        <dbReference type="ARBA" id="ARBA00001974"/>
    </source>
</evidence>
<dbReference type="InterPro" id="IPR006076">
    <property type="entry name" value="FAD-dep_OxRdtase"/>
</dbReference>
<dbReference type="PROSITE" id="PS00677">
    <property type="entry name" value="DAO"/>
    <property type="match status" value="1"/>
</dbReference>
<evidence type="ECO:0000313" key="11">
    <source>
        <dbReference type="Proteomes" id="UP000666915"/>
    </source>
</evidence>
<organism evidence="10 11">
    <name type="scientific">Actinomadura nitritigenes</name>
    <dbReference type="NCBI Taxonomy" id="134602"/>
    <lineage>
        <taxon>Bacteria</taxon>
        <taxon>Bacillati</taxon>
        <taxon>Actinomycetota</taxon>
        <taxon>Actinomycetes</taxon>
        <taxon>Streptosporangiales</taxon>
        <taxon>Thermomonosporaceae</taxon>
        <taxon>Actinomadura</taxon>
    </lineage>
</organism>
<evidence type="ECO:0000256" key="7">
    <source>
        <dbReference type="ARBA" id="ARBA00039751"/>
    </source>
</evidence>
<evidence type="ECO:0000313" key="10">
    <source>
        <dbReference type="EMBL" id="MBO2437312.1"/>
    </source>
</evidence>
<comment type="catalytic activity">
    <reaction evidence="8">
        <text>a D-alpha-amino acid + O2 + H2O = a 2-oxocarboxylate + H2O2 + NH4(+)</text>
        <dbReference type="Rhea" id="RHEA:21816"/>
        <dbReference type="ChEBI" id="CHEBI:15377"/>
        <dbReference type="ChEBI" id="CHEBI:15379"/>
        <dbReference type="ChEBI" id="CHEBI:16240"/>
        <dbReference type="ChEBI" id="CHEBI:28938"/>
        <dbReference type="ChEBI" id="CHEBI:35179"/>
        <dbReference type="ChEBI" id="CHEBI:59871"/>
        <dbReference type="EC" id="1.4.3.3"/>
    </reaction>
    <physiologicalReaction direction="left-to-right" evidence="8">
        <dbReference type="Rhea" id="RHEA:21817"/>
    </physiologicalReaction>
</comment>
<dbReference type="InterPro" id="IPR023209">
    <property type="entry name" value="DAO"/>
</dbReference>
<feature type="domain" description="FAD dependent oxidoreductase" evidence="9">
    <location>
        <begin position="84"/>
        <end position="330"/>
    </location>
</feature>
<dbReference type="Gene3D" id="3.30.9.10">
    <property type="entry name" value="D-Amino Acid Oxidase, subunit A, domain 2"/>
    <property type="match status" value="1"/>
</dbReference>
<reference evidence="10 11" key="1">
    <citation type="submission" date="2021-03" db="EMBL/GenBank/DDBJ databases">
        <authorList>
            <person name="Kanchanasin P."/>
            <person name="Saeng-In P."/>
            <person name="Phongsopitanun W."/>
            <person name="Yuki M."/>
            <person name="Kudo T."/>
            <person name="Ohkuma M."/>
            <person name="Tanasupawat S."/>
        </authorList>
    </citation>
    <scope>NUCLEOTIDE SEQUENCE [LARGE SCALE GENOMIC DNA]</scope>
    <source>
        <strain evidence="10 11">L46</strain>
    </source>
</reference>
<proteinExistence type="inferred from homology"/>
<protein>
    <recommendedName>
        <fullName evidence="7">D-amino-acid oxidase</fullName>
        <ecNumber evidence="6">1.4.3.3</ecNumber>
    </recommendedName>
</protein>
<dbReference type="EMBL" id="JAGEOK010000004">
    <property type="protein sequence ID" value="MBO2437312.1"/>
    <property type="molecule type" value="Genomic_DNA"/>
</dbReference>
<dbReference type="Pfam" id="PF01266">
    <property type="entry name" value="DAO"/>
    <property type="match status" value="1"/>
</dbReference>